<dbReference type="HAMAP" id="MF_00387">
    <property type="entry name" value="LpxA"/>
    <property type="match status" value="1"/>
</dbReference>
<dbReference type="GO" id="GO:0009245">
    <property type="term" value="P:lipid A biosynthetic process"/>
    <property type="evidence" value="ECO:0007669"/>
    <property type="project" value="UniProtKB-UniRule"/>
</dbReference>
<keyword evidence="9" id="KW-1185">Reference proteome</keyword>
<dbReference type="Gene3D" id="1.20.1180.10">
    <property type="entry name" value="Udp N-acetylglucosamine O-acyltransferase, C-terminal domain"/>
    <property type="match status" value="1"/>
</dbReference>
<dbReference type="GO" id="GO:0016020">
    <property type="term" value="C:membrane"/>
    <property type="evidence" value="ECO:0007669"/>
    <property type="project" value="GOC"/>
</dbReference>
<reference evidence="8 9" key="1">
    <citation type="submission" date="2019-03" db="EMBL/GenBank/DDBJ databases">
        <title>Genomic Encyclopedia of Type Strains, Phase IV (KMG-IV): sequencing the most valuable type-strain genomes for metagenomic binning, comparative biology and taxonomic classification.</title>
        <authorList>
            <person name="Goeker M."/>
        </authorList>
    </citation>
    <scope>NUCLEOTIDE SEQUENCE [LARGE SCALE GENOMIC DNA]</scope>
    <source>
        <strain evidence="8 9">DSM 19610</strain>
    </source>
</reference>
<evidence type="ECO:0000256" key="4">
    <source>
        <dbReference type="ARBA" id="ARBA00023098"/>
    </source>
</evidence>
<dbReference type="NCBIfam" id="NF003657">
    <property type="entry name" value="PRK05289.1"/>
    <property type="match status" value="1"/>
</dbReference>
<keyword evidence="1 6" id="KW-0444">Lipid biosynthesis</keyword>
<dbReference type="InterPro" id="IPR037157">
    <property type="entry name" value="Acetyltransf_C_sf"/>
</dbReference>
<dbReference type="GO" id="GO:0008780">
    <property type="term" value="F:acyl-[acyl-carrier-protein]-UDP-N-acetylglucosamine O-acyltransferase activity"/>
    <property type="evidence" value="ECO:0007669"/>
    <property type="project" value="UniProtKB-UniRule"/>
</dbReference>
<keyword evidence="6" id="KW-0963">Cytoplasm</keyword>
<dbReference type="InterPro" id="IPR001451">
    <property type="entry name" value="Hexapep"/>
</dbReference>
<comment type="pathway">
    <text evidence="6">Glycolipid biosynthesis; lipid IV(A) biosynthesis; lipid IV(A) from (3R)-3-hydroxytetradecanoyl-[acyl-carrier-protein] and UDP-N-acetyl-alpha-D-glucosamine: step 1/6.</text>
</comment>
<keyword evidence="5 6" id="KW-0012">Acyltransferase</keyword>
<dbReference type="InterPro" id="IPR029098">
    <property type="entry name" value="Acetyltransf_C"/>
</dbReference>
<dbReference type="UniPathway" id="UPA00359">
    <property type="reaction ID" value="UER00477"/>
</dbReference>
<accession>A0A4R1HDQ9</accession>
<dbReference type="Pfam" id="PF00132">
    <property type="entry name" value="Hexapep"/>
    <property type="match status" value="2"/>
</dbReference>
<gene>
    <name evidence="6" type="primary">lpxA</name>
    <name evidence="8" type="ORF">DFR30_1723</name>
</gene>
<dbReference type="RefSeq" id="WP_243640707.1">
    <property type="nucleotide sequence ID" value="NZ_SMFX01000001.1"/>
</dbReference>
<dbReference type="PIRSF" id="PIRSF000456">
    <property type="entry name" value="UDP-GlcNAc_acltr"/>
    <property type="match status" value="1"/>
</dbReference>
<sequence>MPDNDKVSLVHPTAVIDPQARIASDVIVGPYSVIGAGVEIESGNWIGPHVVIVGETLVGRNNRIFSFASLGDMPQDKKYDGERTRLEIGDSNTIREYVTINRGTVQDSGVTQVGNDNWIMAYVHIAHDCRIGDHTVLANNATLAGHVHVGDYVTLGGATLVHQYCHIGEYAFSAYGARINKDVPPFITVSEGKARPRGLNSEGLKRNGFDEARIRTLKEAYRALYREDLPLDQAIEQLASLDDAYGDVARLRVFVTGRQRSIVR</sequence>
<evidence type="ECO:0000313" key="8">
    <source>
        <dbReference type="EMBL" id="TCK18445.1"/>
    </source>
</evidence>
<dbReference type="GO" id="GO:0005737">
    <property type="term" value="C:cytoplasm"/>
    <property type="evidence" value="ECO:0007669"/>
    <property type="project" value="UniProtKB-SubCell"/>
</dbReference>
<keyword evidence="3 6" id="KW-0808">Transferase</keyword>
<name>A0A4R1HDQ9_9GAMM</name>
<evidence type="ECO:0000256" key="2">
    <source>
        <dbReference type="ARBA" id="ARBA00022556"/>
    </source>
</evidence>
<evidence type="ECO:0000256" key="3">
    <source>
        <dbReference type="ARBA" id="ARBA00022679"/>
    </source>
</evidence>
<dbReference type="EC" id="2.3.1.129" evidence="6"/>
<protein>
    <recommendedName>
        <fullName evidence="6">Acyl-[acyl-carrier-protein]--UDP-N-acetylglucosamine O-acyltransferase</fullName>
        <shortName evidence="6">UDP-N-acetylglucosamine acyltransferase</shortName>
        <ecNumber evidence="6">2.3.1.129</ecNumber>
    </recommendedName>
</protein>
<comment type="catalytic activity">
    <reaction evidence="6">
        <text>a (3R)-hydroxyacyl-[ACP] + UDP-N-acetyl-alpha-D-glucosamine = a UDP-3-O-[(3R)-3-hydroxyacyl]-N-acetyl-alpha-D-glucosamine + holo-[ACP]</text>
        <dbReference type="Rhea" id="RHEA:67812"/>
        <dbReference type="Rhea" id="RHEA-COMP:9685"/>
        <dbReference type="Rhea" id="RHEA-COMP:9945"/>
        <dbReference type="ChEBI" id="CHEBI:57705"/>
        <dbReference type="ChEBI" id="CHEBI:64479"/>
        <dbReference type="ChEBI" id="CHEBI:78827"/>
        <dbReference type="ChEBI" id="CHEBI:173225"/>
        <dbReference type="EC" id="2.3.1.129"/>
    </reaction>
</comment>
<comment type="caution">
    <text evidence="8">The sequence shown here is derived from an EMBL/GenBank/DDBJ whole genome shotgun (WGS) entry which is preliminary data.</text>
</comment>
<dbReference type="SUPFAM" id="SSF51161">
    <property type="entry name" value="Trimeric LpxA-like enzymes"/>
    <property type="match status" value="1"/>
</dbReference>
<dbReference type="Pfam" id="PF13720">
    <property type="entry name" value="Acetyltransf_11"/>
    <property type="match status" value="1"/>
</dbReference>
<dbReference type="EMBL" id="SMFX01000001">
    <property type="protein sequence ID" value="TCK18445.1"/>
    <property type="molecule type" value="Genomic_DNA"/>
</dbReference>
<dbReference type="InterPro" id="IPR010137">
    <property type="entry name" value="Lipid_A_LpxA"/>
</dbReference>
<dbReference type="PANTHER" id="PTHR43480:SF1">
    <property type="entry name" value="ACYL-[ACYL-CARRIER-PROTEIN]--UDP-N-ACETYLGLUCOSAMINE O-ACYLTRANSFERASE, MITOCHONDRIAL-RELATED"/>
    <property type="match status" value="1"/>
</dbReference>
<dbReference type="InterPro" id="IPR011004">
    <property type="entry name" value="Trimer_LpxA-like_sf"/>
</dbReference>
<proteinExistence type="inferred from homology"/>
<dbReference type="NCBIfam" id="TIGR01852">
    <property type="entry name" value="lipid_A_lpxA"/>
    <property type="match status" value="1"/>
</dbReference>
<dbReference type="CDD" id="cd03351">
    <property type="entry name" value="LbH_UDP-GlcNAc_AT"/>
    <property type="match status" value="1"/>
</dbReference>
<dbReference type="Gene3D" id="2.160.10.10">
    <property type="entry name" value="Hexapeptide repeat proteins"/>
    <property type="match status" value="1"/>
</dbReference>
<feature type="domain" description="UDP N-acetylglucosamine O-acyltransferase C-terminal" evidence="7">
    <location>
        <begin position="182"/>
        <end position="263"/>
    </location>
</feature>
<dbReference type="PANTHER" id="PTHR43480">
    <property type="entry name" value="ACYL-[ACYL-CARRIER-PROTEIN]--UDP-N-ACETYLGLUCOSAMINE O-ACYLTRANSFERASE"/>
    <property type="match status" value="1"/>
</dbReference>
<comment type="subunit">
    <text evidence="6">Homotrimer.</text>
</comment>
<evidence type="ECO:0000256" key="6">
    <source>
        <dbReference type="HAMAP-Rule" id="MF_00387"/>
    </source>
</evidence>
<keyword evidence="6" id="KW-0677">Repeat</keyword>
<comment type="function">
    <text evidence="6">Involved in the biosynthesis of lipid A, a phosphorylated glycolipid that anchors the lipopolysaccharide to the outer membrane of the cell.</text>
</comment>
<evidence type="ECO:0000256" key="1">
    <source>
        <dbReference type="ARBA" id="ARBA00022516"/>
    </source>
</evidence>
<organism evidence="8 9">
    <name type="scientific">Thiogranum longum</name>
    <dbReference type="NCBI Taxonomy" id="1537524"/>
    <lineage>
        <taxon>Bacteria</taxon>
        <taxon>Pseudomonadati</taxon>
        <taxon>Pseudomonadota</taxon>
        <taxon>Gammaproteobacteria</taxon>
        <taxon>Chromatiales</taxon>
        <taxon>Ectothiorhodospiraceae</taxon>
        <taxon>Thiogranum</taxon>
    </lineage>
</organism>
<dbReference type="AlphaFoldDB" id="A0A4R1HDQ9"/>
<evidence type="ECO:0000313" key="9">
    <source>
        <dbReference type="Proteomes" id="UP000295707"/>
    </source>
</evidence>
<comment type="subcellular location">
    <subcellularLocation>
        <location evidence="6">Cytoplasm</location>
    </subcellularLocation>
</comment>
<keyword evidence="4 6" id="KW-0443">Lipid metabolism</keyword>
<keyword evidence="2 6" id="KW-0441">Lipid A biosynthesis</keyword>
<evidence type="ECO:0000259" key="7">
    <source>
        <dbReference type="Pfam" id="PF13720"/>
    </source>
</evidence>
<evidence type="ECO:0000256" key="5">
    <source>
        <dbReference type="ARBA" id="ARBA00023315"/>
    </source>
</evidence>
<dbReference type="Proteomes" id="UP000295707">
    <property type="component" value="Unassembled WGS sequence"/>
</dbReference>
<comment type="similarity">
    <text evidence="6">Belongs to the transferase hexapeptide repeat family. LpxA subfamily.</text>
</comment>